<dbReference type="InterPro" id="IPR012669">
    <property type="entry name" value="Pectate_lyase"/>
</dbReference>
<dbReference type="GO" id="GO:0030570">
    <property type="term" value="F:pectate lyase activity"/>
    <property type="evidence" value="ECO:0007669"/>
    <property type="project" value="UniProtKB-EC"/>
</dbReference>
<gene>
    <name evidence="1" type="ORF">PIL02S_02401</name>
</gene>
<dbReference type="Gene3D" id="1.50.10.20">
    <property type="match status" value="1"/>
</dbReference>
<evidence type="ECO:0000313" key="2">
    <source>
        <dbReference type="Proteomes" id="UP000247459"/>
    </source>
</evidence>
<accession>A0A2W0CBA6</accession>
<sequence>MKKRSISVSLTLVPVTAIIAMLTADIARPVVAFADSPPVTIKTEVLSSKTSAGVDVSSLLNKFRDYSTFSTGDLAKDTAYALNIVSWQLPHGGFFKAMEEKYKSSWDGVTPRSDWKDPKGVELGTFDNDATTTEIRFLADMYEKTGNPLFRDSVRKAVDFILVSQYPSGGWPQVYPQRSNYSDSVTYNDNAMVRTMVLIDDIIEKRKGFNNDILSEDTRSKLASALDQGIAYTLKAQIKNGGVPTVWGAQHDPVTYAPVSGRAYELPSKSGSESVAITAFLMSRPQTPEIERAAKSALRWFDQVREDGTKYNRQGPVYFEPDPSSVIWYRFYNVDEDVPFYADRDGKKYMDIMDISEERRHGYSWAGNYARNLLQLASDQGYYNLSKPLP</sequence>
<proteinExistence type="predicted"/>
<dbReference type="AlphaFoldDB" id="A0A2W0CBA6"/>
<dbReference type="SUPFAM" id="SSF81853">
    <property type="entry name" value="Family 10 polysaccharide lyase"/>
    <property type="match status" value="1"/>
</dbReference>
<dbReference type="EC" id="4.2.2.2" evidence="1"/>
<dbReference type="EMBL" id="PRLG01000018">
    <property type="protein sequence ID" value="PYY29447.1"/>
    <property type="molecule type" value="Genomic_DNA"/>
</dbReference>
<protein>
    <submittedName>
        <fullName evidence="1">Pectate lyase</fullName>
        <ecNumber evidence="1">4.2.2.2</ecNumber>
    </submittedName>
</protein>
<dbReference type="NCBIfam" id="TIGR02474">
    <property type="entry name" value="pec_lyase"/>
    <property type="match status" value="1"/>
</dbReference>
<dbReference type="Pfam" id="PF09492">
    <property type="entry name" value="Pec_lyase"/>
    <property type="match status" value="1"/>
</dbReference>
<evidence type="ECO:0000313" key="1">
    <source>
        <dbReference type="EMBL" id="PYY29447.1"/>
    </source>
</evidence>
<dbReference type="Proteomes" id="UP000247459">
    <property type="component" value="Unassembled WGS sequence"/>
</dbReference>
<dbReference type="RefSeq" id="WP_255247949.1">
    <property type="nucleotide sequence ID" value="NZ_PRLG01000018.1"/>
</dbReference>
<reference evidence="1 2" key="1">
    <citation type="submission" date="2018-01" db="EMBL/GenBank/DDBJ databases">
        <title>Genome sequence of the PGP bacterium Paenibacillus illinoisensis E3.</title>
        <authorList>
            <person name="Rolli E."/>
            <person name="Marasco R."/>
            <person name="Bessem C."/>
            <person name="Michoud G."/>
            <person name="Gaiarsa S."/>
            <person name="Borin S."/>
            <person name="Daffonchio D."/>
        </authorList>
    </citation>
    <scope>NUCLEOTIDE SEQUENCE [LARGE SCALE GENOMIC DNA]</scope>
    <source>
        <strain evidence="1 2">E3</strain>
    </source>
</reference>
<comment type="caution">
    <text evidence="1">The sequence shown here is derived from an EMBL/GenBank/DDBJ whole genome shotgun (WGS) entry which is preliminary data.</text>
</comment>
<keyword evidence="1" id="KW-0456">Lyase</keyword>
<organism evidence="1 2">
    <name type="scientific">Paenibacillus illinoisensis</name>
    <dbReference type="NCBI Taxonomy" id="59845"/>
    <lineage>
        <taxon>Bacteria</taxon>
        <taxon>Bacillati</taxon>
        <taxon>Bacillota</taxon>
        <taxon>Bacilli</taxon>
        <taxon>Bacillales</taxon>
        <taxon>Paenibacillaceae</taxon>
        <taxon>Paenibacillus</taxon>
    </lineage>
</organism>
<name>A0A2W0CBA6_9BACL</name>